<reference evidence="3 4" key="1">
    <citation type="submission" date="2018-05" db="EMBL/GenBank/DDBJ databases">
        <title>Complete genome sequence of Arcticibacterium luteifluviistationis SM1504T, a cytophagaceae bacterium isolated from Arctic surface seawater.</title>
        <authorList>
            <person name="Li Y."/>
            <person name="Qin Q.-L."/>
        </authorList>
    </citation>
    <scope>NUCLEOTIDE SEQUENCE [LARGE SCALE GENOMIC DNA]</scope>
    <source>
        <strain evidence="3 4">SM1504</strain>
    </source>
</reference>
<feature type="chain" id="PRO_5016446753" evidence="1">
    <location>
        <begin position="20"/>
        <end position="337"/>
    </location>
</feature>
<dbReference type="SUPFAM" id="SSF56601">
    <property type="entry name" value="beta-lactamase/transpeptidase-like"/>
    <property type="match status" value="1"/>
</dbReference>
<evidence type="ECO:0000259" key="2">
    <source>
        <dbReference type="Pfam" id="PF00144"/>
    </source>
</evidence>
<name>A0A2Z4G9P7_9BACT</name>
<keyword evidence="1" id="KW-0732">Signal</keyword>
<keyword evidence="3" id="KW-0378">Hydrolase</keyword>
<dbReference type="PANTHER" id="PTHR46825:SF9">
    <property type="entry name" value="BETA-LACTAMASE-RELATED DOMAIN-CONTAINING PROTEIN"/>
    <property type="match status" value="1"/>
</dbReference>
<accession>A0A2Z4G9P7</accession>
<dbReference type="AlphaFoldDB" id="A0A2Z4G9P7"/>
<dbReference type="InterPro" id="IPR001466">
    <property type="entry name" value="Beta-lactam-related"/>
</dbReference>
<keyword evidence="4" id="KW-1185">Reference proteome</keyword>
<dbReference type="Pfam" id="PF00144">
    <property type="entry name" value="Beta-lactamase"/>
    <property type="match status" value="1"/>
</dbReference>
<dbReference type="Gene3D" id="3.40.710.10">
    <property type="entry name" value="DD-peptidase/beta-lactamase superfamily"/>
    <property type="match status" value="1"/>
</dbReference>
<evidence type="ECO:0000313" key="4">
    <source>
        <dbReference type="Proteomes" id="UP000249873"/>
    </source>
</evidence>
<feature type="signal peptide" evidence="1">
    <location>
        <begin position="1"/>
        <end position="19"/>
    </location>
</feature>
<protein>
    <submittedName>
        <fullName evidence="3">Serine hydrolase</fullName>
    </submittedName>
</protein>
<organism evidence="3 4">
    <name type="scientific">Arcticibacterium luteifluviistationis</name>
    <dbReference type="NCBI Taxonomy" id="1784714"/>
    <lineage>
        <taxon>Bacteria</taxon>
        <taxon>Pseudomonadati</taxon>
        <taxon>Bacteroidota</taxon>
        <taxon>Cytophagia</taxon>
        <taxon>Cytophagales</taxon>
        <taxon>Leadbetterellaceae</taxon>
        <taxon>Arcticibacterium</taxon>
    </lineage>
</organism>
<proteinExistence type="predicted"/>
<evidence type="ECO:0000256" key="1">
    <source>
        <dbReference type="SAM" id="SignalP"/>
    </source>
</evidence>
<feature type="domain" description="Beta-lactamase-related" evidence="2">
    <location>
        <begin position="27"/>
        <end position="320"/>
    </location>
</feature>
<dbReference type="KEGG" id="als:DJ013_06235"/>
<evidence type="ECO:0000313" key="3">
    <source>
        <dbReference type="EMBL" id="AWV97788.1"/>
    </source>
</evidence>
<dbReference type="Proteomes" id="UP000249873">
    <property type="component" value="Chromosome"/>
</dbReference>
<dbReference type="InterPro" id="IPR012338">
    <property type="entry name" value="Beta-lactam/transpept-like"/>
</dbReference>
<dbReference type="PROSITE" id="PS51257">
    <property type="entry name" value="PROKAR_LIPOPROTEIN"/>
    <property type="match status" value="1"/>
</dbReference>
<dbReference type="EMBL" id="CP029480">
    <property type="protein sequence ID" value="AWV97788.1"/>
    <property type="molecule type" value="Genomic_DNA"/>
</dbReference>
<dbReference type="InterPro" id="IPR050491">
    <property type="entry name" value="AmpC-like"/>
</dbReference>
<dbReference type="PANTHER" id="PTHR46825">
    <property type="entry name" value="D-ALANYL-D-ALANINE-CARBOXYPEPTIDASE/ENDOPEPTIDASE AMPH"/>
    <property type="match status" value="1"/>
</dbReference>
<dbReference type="OrthoDB" id="9793489at2"/>
<gene>
    <name evidence="3" type="ORF">DJ013_06235</name>
</gene>
<dbReference type="RefSeq" id="WP_111370890.1">
    <property type="nucleotide sequence ID" value="NZ_CP029480.1"/>
</dbReference>
<dbReference type="GO" id="GO:0016787">
    <property type="term" value="F:hydrolase activity"/>
    <property type="evidence" value="ECO:0007669"/>
    <property type="project" value="UniProtKB-KW"/>
</dbReference>
<sequence length="337" mass="37627">MRIEKILVFLSFCVLLACAKSEPSLADKIEKVIDEKEFNGVVLLSQNDELSLLKAKGFADIENEVALKTSDLFVIGSISKQMTAVLILKEFEKGNIGLQDPISKYLKDLGQPWSNTVTVHHLLTHTHGIVELNQDLAFEVGAQFQYSQLGYELLANILEKVKGQSFQEISTAFFRENGLMNTFHPADTTYRGLVKGYIQNSDSTFTFETTSMSNYVPAGAFISNAADLQLWNKLLYSGSFVSMETLELMKTRYATREHPIFGKVEYGYGLLFKDGEADIQIGALGYAPAFVSASYYYPQINTSVIVLENVARNLEDFQKTFAVHSEIMALTKQAALK</sequence>